<feature type="region of interest" description="Disordered" evidence="3">
    <location>
        <begin position="539"/>
        <end position="639"/>
    </location>
</feature>
<feature type="region of interest" description="Disordered" evidence="3">
    <location>
        <begin position="1"/>
        <end position="257"/>
    </location>
</feature>
<evidence type="ECO:0000313" key="5">
    <source>
        <dbReference type="EMBL" id="EEC44881.1"/>
    </source>
</evidence>
<dbReference type="PaxDb" id="2850-Phatr48981"/>
<dbReference type="GeneID" id="7195253"/>
<feature type="compositionally biased region" description="Polar residues" evidence="3">
    <location>
        <begin position="43"/>
        <end position="55"/>
    </location>
</feature>
<dbReference type="SMART" id="SM00513">
    <property type="entry name" value="SAP"/>
    <property type="match status" value="4"/>
</dbReference>
<sequence length="639" mass="69580">MLEYGHHSQIGFEMGSDIESRSDVSSAKELQKATDRPTAMPRNASTPANTISEVTEQAAVDHVPSEDEQGPLVDAGTHKRPSDSEILSTPRRPVLGRLDSTMAVADQGSQSSLSIESATALAATEPDRLVVDRTPESTSAGTPVRERSSQTPARRTPLSSGKKSGRIVIYDPNEDSSTEPGMYAPDRGEIEQEEEVADNLSRSDRAEEIVDSRKARRSAGSLPATPDDKEAGFLLHDTHQTGTPDIDTVRQSQSLLRSGRLQRNTLLESDRQESDSESVASVVAKVLDDQVDWSSKTVIQLKQELESRGLSTRGKKAELIDRLTETTSVGKKDEGVQEETIKAESDTTSNHERLDEETSNDESSEGDTKVPTEQVNWSSRTVIQLKQELESLGLSTRGKKVELVDRISAAKSAEDEDEEAVDGTPEEAVPSELEDTDGEAVIDWSQKTVADLRRELSRRNLSTNGRKVELVARLTHGDEEVDGVSVASSESAGQDEGIDEGNGDVRIDWSKKTVAELRAELGYRGLSKDGLKADLVARMEHTTAGEKTVTPTKKPATRTNEETSVASSTRPGSGRRTRARDHEKEKQDDPVGIDYASVASSTARPSRNRTRAQANDIGSTTGTRASRRATSRRSKRTTR</sequence>
<organism evidence="5 6">
    <name type="scientific">Phaeodactylum tricornutum (strain CCAP 1055/1)</name>
    <dbReference type="NCBI Taxonomy" id="556484"/>
    <lineage>
        <taxon>Eukaryota</taxon>
        <taxon>Sar</taxon>
        <taxon>Stramenopiles</taxon>
        <taxon>Ochrophyta</taxon>
        <taxon>Bacillariophyta</taxon>
        <taxon>Bacillariophyceae</taxon>
        <taxon>Bacillariophycidae</taxon>
        <taxon>Naviculales</taxon>
        <taxon>Phaeodactylaceae</taxon>
        <taxon>Phaeodactylum</taxon>
    </lineage>
</organism>
<dbReference type="GO" id="GO:0005634">
    <property type="term" value="C:nucleus"/>
    <property type="evidence" value="ECO:0007669"/>
    <property type="project" value="TreeGrafter"/>
</dbReference>
<feature type="domain" description="SAP" evidence="4">
    <location>
        <begin position="444"/>
        <end position="478"/>
    </location>
</feature>
<dbReference type="KEGG" id="pti:PHATRDRAFT_48981"/>
<keyword evidence="6" id="KW-1185">Reference proteome</keyword>
<accession>B7G936</accession>
<evidence type="ECO:0000259" key="4">
    <source>
        <dbReference type="PROSITE" id="PS50800"/>
    </source>
</evidence>
<reference evidence="6" key="2">
    <citation type="submission" date="2008-08" db="EMBL/GenBank/DDBJ databases">
        <authorList>
            <consortium name="Diatom Consortium"/>
            <person name="Grigoriev I."/>
            <person name="Grimwood J."/>
            <person name="Kuo A."/>
            <person name="Otillar R.P."/>
            <person name="Salamov A."/>
            <person name="Detter J.C."/>
            <person name="Lindquist E."/>
            <person name="Shapiro H."/>
            <person name="Lucas S."/>
            <person name="Glavina del Rio T."/>
            <person name="Pitluck S."/>
            <person name="Rokhsar D."/>
            <person name="Bowler C."/>
        </authorList>
    </citation>
    <scope>GENOME REANNOTATION</scope>
    <source>
        <strain evidence="6">CCAP 1055/1</strain>
    </source>
</reference>
<gene>
    <name evidence="5" type="ORF">PHATRDRAFT_48981</name>
</gene>
<dbReference type="RefSeq" id="XP_002183699.1">
    <property type="nucleotide sequence ID" value="XM_002183663.1"/>
</dbReference>
<dbReference type="HOGENOM" id="CLU_239778_0_0_1"/>
<feature type="compositionally biased region" description="Polar residues" evidence="3">
    <location>
        <begin position="598"/>
        <end position="617"/>
    </location>
</feature>
<feature type="compositionally biased region" description="Polar residues" evidence="3">
    <location>
        <begin position="149"/>
        <end position="162"/>
    </location>
</feature>
<feature type="region of interest" description="Disordered" evidence="3">
    <location>
        <begin position="324"/>
        <end position="375"/>
    </location>
</feature>
<proteinExistence type="inferred from homology"/>
<feature type="region of interest" description="Disordered" evidence="3">
    <location>
        <begin position="479"/>
        <end position="504"/>
    </location>
</feature>
<reference evidence="5 6" key="1">
    <citation type="journal article" date="2008" name="Nature">
        <title>The Phaeodactylum genome reveals the evolutionary history of diatom genomes.</title>
        <authorList>
            <person name="Bowler C."/>
            <person name="Allen A.E."/>
            <person name="Badger J.H."/>
            <person name="Grimwood J."/>
            <person name="Jabbari K."/>
            <person name="Kuo A."/>
            <person name="Maheswari U."/>
            <person name="Martens C."/>
            <person name="Maumus F."/>
            <person name="Otillar R.P."/>
            <person name="Rayko E."/>
            <person name="Salamov A."/>
            <person name="Vandepoele K."/>
            <person name="Beszteri B."/>
            <person name="Gruber A."/>
            <person name="Heijde M."/>
            <person name="Katinka M."/>
            <person name="Mock T."/>
            <person name="Valentin K."/>
            <person name="Verret F."/>
            <person name="Berges J.A."/>
            <person name="Brownlee C."/>
            <person name="Cadoret J.P."/>
            <person name="Chiovitti A."/>
            <person name="Choi C.J."/>
            <person name="Coesel S."/>
            <person name="De Martino A."/>
            <person name="Detter J.C."/>
            <person name="Durkin C."/>
            <person name="Falciatore A."/>
            <person name="Fournet J."/>
            <person name="Haruta M."/>
            <person name="Huysman M.J."/>
            <person name="Jenkins B.D."/>
            <person name="Jiroutova K."/>
            <person name="Jorgensen R.E."/>
            <person name="Joubert Y."/>
            <person name="Kaplan A."/>
            <person name="Kroger N."/>
            <person name="Kroth P.G."/>
            <person name="La Roche J."/>
            <person name="Lindquist E."/>
            <person name="Lommer M."/>
            <person name="Martin-Jezequel V."/>
            <person name="Lopez P.J."/>
            <person name="Lucas S."/>
            <person name="Mangogna M."/>
            <person name="McGinnis K."/>
            <person name="Medlin L.K."/>
            <person name="Montsant A."/>
            <person name="Oudot-Le Secq M.P."/>
            <person name="Napoli C."/>
            <person name="Obornik M."/>
            <person name="Parker M.S."/>
            <person name="Petit J.L."/>
            <person name="Porcel B.M."/>
            <person name="Poulsen N."/>
            <person name="Robison M."/>
            <person name="Rychlewski L."/>
            <person name="Rynearson T.A."/>
            <person name="Schmutz J."/>
            <person name="Shapiro H."/>
            <person name="Siaut M."/>
            <person name="Stanley M."/>
            <person name="Sussman M.R."/>
            <person name="Taylor A.R."/>
            <person name="Vardi A."/>
            <person name="von Dassow P."/>
            <person name="Vyverman W."/>
            <person name="Willis A."/>
            <person name="Wyrwicz L.S."/>
            <person name="Rokhsar D.S."/>
            <person name="Weissenbach J."/>
            <person name="Armbrust E.V."/>
            <person name="Green B.R."/>
            <person name="Van de Peer Y."/>
            <person name="Grigoriev I.V."/>
        </authorList>
    </citation>
    <scope>NUCLEOTIDE SEQUENCE [LARGE SCALE GENOMIC DNA]</scope>
    <source>
        <strain evidence="5 6">CCAP 1055/1</strain>
    </source>
</reference>
<dbReference type="InParanoid" id="B7G936"/>
<evidence type="ECO:0000313" key="6">
    <source>
        <dbReference type="Proteomes" id="UP000000759"/>
    </source>
</evidence>
<feature type="compositionally biased region" description="Basic residues" evidence="3">
    <location>
        <begin position="625"/>
        <end position="639"/>
    </location>
</feature>
<feature type="compositionally biased region" description="Acidic residues" evidence="3">
    <location>
        <begin position="414"/>
        <end position="425"/>
    </location>
</feature>
<dbReference type="InterPro" id="IPR052240">
    <property type="entry name" value="SAP_domain_ribonucleoprotein"/>
</dbReference>
<feature type="compositionally biased region" description="Polar residues" evidence="3">
    <location>
        <begin position="107"/>
        <end position="117"/>
    </location>
</feature>
<dbReference type="AlphaFoldDB" id="B7G936"/>
<evidence type="ECO:0000256" key="3">
    <source>
        <dbReference type="SAM" id="MobiDB-lite"/>
    </source>
</evidence>
<evidence type="ECO:0000256" key="1">
    <source>
        <dbReference type="ARBA" id="ARBA00022553"/>
    </source>
</evidence>
<feature type="compositionally biased region" description="Basic and acidic residues" evidence="3">
    <location>
        <begin position="226"/>
        <end position="239"/>
    </location>
</feature>
<protein>
    <recommendedName>
        <fullName evidence="4">SAP domain-containing protein</fullName>
    </recommendedName>
</protein>
<dbReference type="PANTHER" id="PTHR46551:SF1">
    <property type="entry name" value="SAP DOMAIN-CONTAINING RIBONUCLEOPROTEIN"/>
    <property type="match status" value="1"/>
</dbReference>
<feature type="domain" description="SAP" evidence="4">
    <location>
        <begin position="293"/>
        <end position="327"/>
    </location>
</feature>
<feature type="compositionally biased region" description="Basic and acidic residues" evidence="3">
    <location>
        <begin position="201"/>
        <end position="213"/>
    </location>
</feature>
<dbReference type="Pfam" id="PF02037">
    <property type="entry name" value="SAP"/>
    <property type="match status" value="4"/>
</dbReference>
<comment type="similarity">
    <text evidence="2">Belongs to the SAP domain-containing ribonucleoprotein family.</text>
</comment>
<dbReference type="OrthoDB" id="207211at2759"/>
<feature type="domain" description="SAP" evidence="4">
    <location>
        <begin position="377"/>
        <end position="411"/>
    </location>
</feature>
<dbReference type="InterPro" id="IPR036361">
    <property type="entry name" value="SAP_dom_sf"/>
</dbReference>
<dbReference type="Gene3D" id="1.10.720.30">
    <property type="entry name" value="SAP domain"/>
    <property type="match status" value="4"/>
</dbReference>
<feature type="compositionally biased region" description="Basic and acidic residues" evidence="3">
    <location>
        <begin position="580"/>
        <end position="589"/>
    </location>
</feature>
<dbReference type="Proteomes" id="UP000000759">
    <property type="component" value="Chromosome 20"/>
</dbReference>
<dbReference type="EMBL" id="CM000622">
    <property type="protein sequence ID" value="EEC44881.1"/>
    <property type="molecule type" value="Genomic_DNA"/>
</dbReference>
<dbReference type="GO" id="GO:0016973">
    <property type="term" value="P:poly(A)+ mRNA export from nucleus"/>
    <property type="evidence" value="ECO:0007669"/>
    <property type="project" value="TreeGrafter"/>
</dbReference>
<dbReference type="SUPFAM" id="SSF68906">
    <property type="entry name" value="SAP domain"/>
    <property type="match status" value="4"/>
</dbReference>
<dbReference type="PANTHER" id="PTHR46551">
    <property type="entry name" value="SAP DOMAIN-CONTAINING RIBONUCLEOPROTEIN"/>
    <property type="match status" value="1"/>
</dbReference>
<feature type="compositionally biased region" description="Basic and acidic residues" evidence="3">
    <location>
        <begin position="324"/>
        <end position="356"/>
    </location>
</feature>
<keyword evidence="1" id="KW-0597">Phosphoprotein</keyword>
<evidence type="ECO:0000256" key="2">
    <source>
        <dbReference type="ARBA" id="ARBA00046328"/>
    </source>
</evidence>
<dbReference type="InterPro" id="IPR003034">
    <property type="entry name" value="SAP_dom"/>
</dbReference>
<name>B7G936_PHATC</name>
<feature type="compositionally biased region" description="Basic and acidic residues" evidence="3">
    <location>
        <begin position="125"/>
        <end position="135"/>
    </location>
</feature>
<feature type="domain" description="SAP" evidence="4">
    <location>
        <begin position="509"/>
        <end position="543"/>
    </location>
</feature>
<dbReference type="PROSITE" id="PS50800">
    <property type="entry name" value="SAP"/>
    <property type="match status" value="4"/>
</dbReference>
<feature type="region of interest" description="Disordered" evidence="3">
    <location>
        <begin position="409"/>
        <end position="437"/>
    </location>
</feature>